<dbReference type="GO" id="GO:0000160">
    <property type="term" value="P:phosphorelay signal transduction system"/>
    <property type="evidence" value="ECO:0007669"/>
    <property type="project" value="UniProtKB-KW"/>
</dbReference>
<dbReference type="EMBL" id="FOSQ01000007">
    <property type="protein sequence ID" value="SFK79554.1"/>
    <property type="molecule type" value="Genomic_DNA"/>
</dbReference>
<protein>
    <submittedName>
        <fullName evidence="4">Hpt domain-containing protein</fullName>
    </submittedName>
</protein>
<dbReference type="Gene3D" id="3.30.450.20">
    <property type="entry name" value="PAS domain"/>
    <property type="match status" value="1"/>
</dbReference>
<evidence type="ECO:0000256" key="2">
    <source>
        <dbReference type="SAM" id="Phobius"/>
    </source>
</evidence>
<dbReference type="SUPFAM" id="SSF55785">
    <property type="entry name" value="PYP-like sensor domain (PAS domain)"/>
    <property type="match status" value="1"/>
</dbReference>
<sequence length="290" mass="30813">MLIPLIALAGVLPAPALARGMDEPRASLMVGALLAFAAVLAALALLVQARRLRRRDMQLHARNAHLAAANAELREVTERAEAKARMLDGVLAAMADGILVVDAGLRLAGWNPRFPDYAGVPRRALRIGMPLREVIRLQAEAGEFGMVDPEAETERRMAMFHNGTAPQRLQRERPDGSRLELRRTPLPGGGYVTLYTPILAPAAAAAGDAMQAAFRQEWTSRIPRLTAAAADGDVAEARAVAHALRGVAANAGWTRAAAAMEGIEETAAAGALTQLRLLTAGLPQDPAAWN</sequence>
<dbReference type="Pfam" id="PF01627">
    <property type="entry name" value="Hpt"/>
    <property type="match status" value="1"/>
</dbReference>
<dbReference type="InterPro" id="IPR000014">
    <property type="entry name" value="PAS"/>
</dbReference>
<organism evidence="4 5">
    <name type="scientific">Falsiroseomonas stagni DSM 19981</name>
    <dbReference type="NCBI Taxonomy" id="1123062"/>
    <lineage>
        <taxon>Bacteria</taxon>
        <taxon>Pseudomonadati</taxon>
        <taxon>Pseudomonadota</taxon>
        <taxon>Alphaproteobacteria</taxon>
        <taxon>Acetobacterales</taxon>
        <taxon>Roseomonadaceae</taxon>
        <taxon>Falsiroseomonas</taxon>
    </lineage>
</organism>
<feature type="transmembrane region" description="Helical" evidence="2">
    <location>
        <begin position="28"/>
        <end position="47"/>
    </location>
</feature>
<accession>A0A1I4CEG0</accession>
<reference evidence="4 5" key="1">
    <citation type="submission" date="2016-10" db="EMBL/GenBank/DDBJ databases">
        <authorList>
            <person name="de Groot N.N."/>
        </authorList>
    </citation>
    <scope>NUCLEOTIDE SEQUENCE [LARGE SCALE GENOMIC DNA]</scope>
    <source>
        <strain evidence="4 5">DSM 19981</strain>
    </source>
</reference>
<name>A0A1I4CEG0_9PROT</name>
<dbReference type="Pfam" id="PF12860">
    <property type="entry name" value="PAS_7"/>
    <property type="match status" value="1"/>
</dbReference>
<keyword evidence="2" id="KW-0812">Transmembrane</keyword>
<keyword evidence="5" id="KW-1185">Reference proteome</keyword>
<evidence type="ECO:0000313" key="4">
    <source>
        <dbReference type="EMBL" id="SFK79554.1"/>
    </source>
</evidence>
<dbReference type="InterPro" id="IPR035965">
    <property type="entry name" value="PAS-like_dom_sf"/>
</dbReference>
<proteinExistence type="predicted"/>
<dbReference type="CDD" id="cd00130">
    <property type="entry name" value="PAS"/>
    <property type="match status" value="1"/>
</dbReference>
<dbReference type="InterPro" id="IPR008207">
    <property type="entry name" value="Sig_transdc_His_kin_Hpt_dom"/>
</dbReference>
<dbReference type="InterPro" id="IPR036641">
    <property type="entry name" value="HPT_dom_sf"/>
</dbReference>
<keyword evidence="2" id="KW-1133">Transmembrane helix</keyword>
<dbReference type="STRING" id="1123062.SAMN02745775_107189"/>
<evidence type="ECO:0000313" key="5">
    <source>
        <dbReference type="Proteomes" id="UP000199473"/>
    </source>
</evidence>
<dbReference type="AlphaFoldDB" id="A0A1I4CEG0"/>
<dbReference type="OrthoDB" id="9764438at2"/>
<keyword evidence="2" id="KW-0472">Membrane</keyword>
<feature type="domain" description="HPt" evidence="3">
    <location>
        <begin position="211"/>
        <end position="271"/>
    </location>
</feature>
<dbReference type="Proteomes" id="UP000199473">
    <property type="component" value="Unassembled WGS sequence"/>
</dbReference>
<gene>
    <name evidence="4" type="ORF">SAMN02745775_107189</name>
</gene>
<dbReference type="GO" id="GO:0004672">
    <property type="term" value="F:protein kinase activity"/>
    <property type="evidence" value="ECO:0007669"/>
    <property type="project" value="UniProtKB-ARBA"/>
</dbReference>
<dbReference type="Gene3D" id="1.20.120.160">
    <property type="entry name" value="HPT domain"/>
    <property type="match status" value="1"/>
</dbReference>
<keyword evidence="1" id="KW-0902">Two-component regulatory system</keyword>
<evidence type="ECO:0000259" key="3">
    <source>
        <dbReference type="Pfam" id="PF01627"/>
    </source>
</evidence>
<evidence type="ECO:0000256" key="1">
    <source>
        <dbReference type="ARBA" id="ARBA00023012"/>
    </source>
</evidence>
<dbReference type="SUPFAM" id="SSF47226">
    <property type="entry name" value="Histidine-containing phosphotransfer domain, HPT domain"/>
    <property type="match status" value="1"/>
</dbReference>
<dbReference type="RefSeq" id="WP_092961370.1">
    <property type="nucleotide sequence ID" value="NZ_FOSQ01000007.1"/>
</dbReference>